<dbReference type="EC" id="3.2.1.14" evidence="2"/>
<protein>
    <recommendedName>
        <fullName evidence="2">chitinase</fullName>
        <ecNumber evidence="2">3.2.1.14</ecNumber>
    </recommendedName>
</protein>
<dbReference type="PROSITE" id="PS01095">
    <property type="entry name" value="GH18_1"/>
    <property type="match status" value="1"/>
</dbReference>
<dbReference type="SUPFAM" id="SSF51055">
    <property type="entry name" value="Carbohydrate binding domain"/>
    <property type="match status" value="1"/>
</dbReference>
<keyword evidence="5 6" id="KW-0326">Glycosidase</keyword>
<dbReference type="CDD" id="cd12214">
    <property type="entry name" value="ChiA1_BD"/>
    <property type="match status" value="1"/>
</dbReference>
<comment type="similarity">
    <text evidence="1">Belongs to the glycosyl hydrolase 18 family. Chitinase class II subfamily.</text>
</comment>
<evidence type="ECO:0000256" key="2">
    <source>
        <dbReference type="ARBA" id="ARBA00012729"/>
    </source>
</evidence>
<evidence type="ECO:0000313" key="11">
    <source>
        <dbReference type="Proteomes" id="UP000305730"/>
    </source>
</evidence>
<evidence type="ECO:0000313" key="9">
    <source>
        <dbReference type="EMBL" id="TMP45648.1"/>
    </source>
</evidence>
<keyword evidence="11" id="KW-1185">Reference proteome</keyword>
<dbReference type="InterPro" id="IPR001223">
    <property type="entry name" value="Glyco_hydro18_cat"/>
</dbReference>
<dbReference type="CDD" id="cd02871">
    <property type="entry name" value="GH18_chitinase_D-like"/>
    <property type="match status" value="1"/>
</dbReference>
<evidence type="ECO:0000256" key="6">
    <source>
        <dbReference type="RuleBase" id="RU000489"/>
    </source>
</evidence>
<feature type="domain" description="GH18" evidence="8">
    <location>
        <begin position="524"/>
        <end position="844"/>
    </location>
</feature>
<dbReference type="Pfam" id="PF00704">
    <property type="entry name" value="Glyco_hydro_18"/>
    <property type="match status" value="1"/>
</dbReference>
<evidence type="ECO:0000313" key="12">
    <source>
        <dbReference type="Proteomes" id="UP000307706"/>
    </source>
</evidence>
<proteinExistence type="inferred from homology"/>
<evidence type="ECO:0000256" key="4">
    <source>
        <dbReference type="ARBA" id="ARBA00023277"/>
    </source>
</evidence>
<feature type="signal peptide" evidence="7">
    <location>
        <begin position="1"/>
        <end position="25"/>
    </location>
</feature>
<dbReference type="GO" id="GO:0008061">
    <property type="term" value="F:chitin binding"/>
    <property type="evidence" value="ECO:0007669"/>
    <property type="project" value="InterPro"/>
</dbReference>
<dbReference type="SMART" id="SM00636">
    <property type="entry name" value="Glyco_18"/>
    <property type="match status" value="1"/>
</dbReference>
<dbReference type="InterPro" id="IPR011583">
    <property type="entry name" value="Chitinase_II/V-like_cat"/>
</dbReference>
<dbReference type="GO" id="GO:0005975">
    <property type="term" value="P:carbohydrate metabolic process"/>
    <property type="evidence" value="ECO:0007669"/>
    <property type="project" value="InterPro"/>
</dbReference>
<dbReference type="PANTHER" id="PTHR45708:SF49">
    <property type="entry name" value="ENDOCHITINASE"/>
    <property type="match status" value="1"/>
</dbReference>
<organism evidence="10 12">
    <name type="scientific">Pseudoalteromonas citrea</name>
    <dbReference type="NCBI Taxonomy" id="43655"/>
    <lineage>
        <taxon>Bacteria</taxon>
        <taxon>Pseudomonadati</taxon>
        <taxon>Pseudomonadota</taxon>
        <taxon>Gammaproteobacteria</taxon>
        <taxon>Alteromonadales</taxon>
        <taxon>Pseudoalteromonadaceae</taxon>
        <taxon>Pseudoalteromonas</taxon>
    </lineage>
</organism>
<keyword evidence="3 6" id="KW-0378">Hydrolase</keyword>
<dbReference type="InterPro" id="IPR013783">
    <property type="entry name" value="Ig-like_fold"/>
</dbReference>
<dbReference type="RefSeq" id="WP_138595000.1">
    <property type="nucleotide sequence ID" value="NZ_PNCK01000016.1"/>
</dbReference>
<dbReference type="InterPro" id="IPR017853">
    <property type="entry name" value="GH"/>
</dbReference>
<sequence>MTLKFTKGLHSAVLGLCALPFYSQAYDCQGIDAWSSANTYVTGNLVTQNNTAYQAKWWTQAQSPADNSTPYAVWDDLGTCGGNLAPTINLITPADGSTLPTNDSAVFSAQANDSDGSITQVEFFLSGQSVGIDTQAPYEVTWQTIAGQYQVNAIATDNNGANTTSNNAQLTVTDGMPNVSPTIELTAPLNNSQYQVGDQVSISATAADADGQVTEVSFWLNDTLLSTDTSTPYQTLWSATAGNQQIKAIVKDDKNATASAIANIVVSEPNSGGCKNVPNYQAGGSYKAGDVVAHNNHKYRCDIGPWCSSDALWAYEPGVGQSWTDAWTDQGVCAIKPVVNFTSPAANSTLLQGNNYDIALNATDADGQISQVDIYAGNTLLSSLNQAPYQVSWLAQQLGPIELSAIATDNEGNQSSSTQVVTVTDKAIVSSITSPSAGSQITLGSATQLTADASALLGQITEVSFTVDGVLVATDTSAPYSTLYTPASLGTKTITAIAKDNLGNQATSEGVSIKVIDAPIGKTHKLIGYWHNFVNPAGCPLPLNQISPAWDIIDIAFADNDRNSNGTVHFNLFEKDIRSTCPAIDPVQFKQDMQALQAQGKVFVLSLGGAEGTITLNTDSDEANFVASLTAIINEWGFDGLDIDLESGSNLMHGTQIQARLPRAIKQIEQNIGGNMVLTMAPEHPYVHGGMIAYTGIWGAYIPVIDQLRDTLDLLHVQLYNNGGLPNPYEPGSAPEGSVNMMVAHAKMLLEGFDLANGTRFAPLRDDQVAIGLPSGPKSANSGQAPIANITAALDCLIKGTSCSTIVPIKTAPNFGGVMTWSINWDKFDGYNFSKPIGDKLNSLNQGK</sequence>
<dbReference type="SMART" id="SM00495">
    <property type="entry name" value="ChtBD3"/>
    <property type="match status" value="2"/>
</dbReference>
<keyword evidence="4" id="KW-0119">Carbohydrate metabolism</keyword>
<dbReference type="Proteomes" id="UP000307706">
    <property type="component" value="Unassembled WGS sequence"/>
</dbReference>
<reference evidence="10" key="3">
    <citation type="submission" date="2019-09" db="EMBL/GenBank/DDBJ databases">
        <title>Co-occurence of chitin degradation, pigmentation and bioactivity in marine Pseudoalteromonas.</title>
        <authorList>
            <person name="Sonnenschein E.C."/>
            <person name="Bech P.K."/>
        </authorList>
    </citation>
    <scope>NUCLEOTIDE SEQUENCE</scope>
    <source>
        <strain evidence="10">S2231</strain>
        <strain evidence="9">S2233</strain>
    </source>
</reference>
<comment type="caution">
    <text evidence="10">The sequence shown here is derived from an EMBL/GenBank/DDBJ whole genome shotgun (WGS) entry which is preliminary data.</text>
</comment>
<dbReference type="OrthoDB" id="315328at2"/>
<evidence type="ECO:0000256" key="3">
    <source>
        <dbReference type="ARBA" id="ARBA00022801"/>
    </source>
</evidence>
<name>A0A5S3XP44_9GAMM</name>
<dbReference type="InterPro" id="IPR001579">
    <property type="entry name" value="Glyco_hydro_18_chit_AS"/>
</dbReference>
<dbReference type="PANTHER" id="PTHR45708">
    <property type="entry name" value="ENDOCHITINASE"/>
    <property type="match status" value="1"/>
</dbReference>
<dbReference type="InterPro" id="IPR036573">
    <property type="entry name" value="CBM_sf_5/12"/>
</dbReference>
<dbReference type="PROSITE" id="PS51910">
    <property type="entry name" value="GH18_2"/>
    <property type="match status" value="1"/>
</dbReference>
<dbReference type="CDD" id="cd12215">
    <property type="entry name" value="ChiC_BD"/>
    <property type="match status" value="1"/>
</dbReference>
<dbReference type="GO" id="GO:0008843">
    <property type="term" value="F:endochitinase activity"/>
    <property type="evidence" value="ECO:0007669"/>
    <property type="project" value="UniProtKB-EC"/>
</dbReference>
<accession>A0A5S3XP44</accession>
<dbReference type="SUPFAM" id="SSF51445">
    <property type="entry name" value="(Trans)glycosidases"/>
    <property type="match status" value="1"/>
</dbReference>
<feature type="chain" id="PRO_5024323362" description="chitinase" evidence="7">
    <location>
        <begin position="26"/>
        <end position="848"/>
    </location>
</feature>
<evidence type="ECO:0000259" key="8">
    <source>
        <dbReference type="PROSITE" id="PS51910"/>
    </source>
</evidence>
<dbReference type="AlphaFoldDB" id="A0A5S3XP44"/>
<reference evidence="11 12" key="2">
    <citation type="submission" date="2019-06" db="EMBL/GenBank/DDBJ databases">
        <title>Co-occurence of chitin degradation, pigmentation and bioactivity in marine Pseudoalteromonas.</title>
        <authorList>
            <person name="Sonnenschein E.C."/>
            <person name="Bech P.K."/>
        </authorList>
    </citation>
    <scope>NUCLEOTIDE SEQUENCE [LARGE SCALE GENOMIC DNA]</scope>
    <source>
        <strain evidence="12">S2231</strain>
        <strain evidence="11">S2233</strain>
    </source>
</reference>
<gene>
    <name evidence="10" type="ORF">CWB96_10710</name>
    <name evidence="9" type="ORF">CWB97_03355</name>
</gene>
<dbReference type="Gene3D" id="2.60.40.10">
    <property type="entry name" value="Immunoglobulins"/>
    <property type="match status" value="4"/>
</dbReference>
<dbReference type="GO" id="GO:0005576">
    <property type="term" value="C:extracellular region"/>
    <property type="evidence" value="ECO:0007669"/>
    <property type="project" value="InterPro"/>
</dbReference>
<dbReference type="Proteomes" id="UP000305730">
    <property type="component" value="Unassembled WGS sequence"/>
</dbReference>
<evidence type="ECO:0000313" key="10">
    <source>
        <dbReference type="EMBL" id="TMP59028.1"/>
    </source>
</evidence>
<dbReference type="InterPro" id="IPR003610">
    <property type="entry name" value="CBM5/12"/>
</dbReference>
<reference evidence="10 12" key="1">
    <citation type="submission" date="2017-12" db="EMBL/GenBank/DDBJ databases">
        <authorList>
            <person name="Paulsen S."/>
            <person name="Gram L.K."/>
        </authorList>
    </citation>
    <scope>NUCLEOTIDE SEQUENCE [LARGE SCALE GENOMIC DNA]</scope>
    <source>
        <strain evidence="10 12">S2231</strain>
        <strain evidence="9">S2233</strain>
    </source>
</reference>
<dbReference type="Gene3D" id="2.10.10.20">
    <property type="entry name" value="Carbohydrate-binding module superfamily 5/12"/>
    <property type="match status" value="1"/>
</dbReference>
<keyword evidence="7" id="KW-0732">Signal</keyword>
<dbReference type="Pfam" id="PF02839">
    <property type="entry name" value="CBM_5_12"/>
    <property type="match status" value="1"/>
</dbReference>
<dbReference type="InterPro" id="IPR050542">
    <property type="entry name" value="Glycosyl_Hydrlase18_Chitinase"/>
</dbReference>
<dbReference type="Gene3D" id="3.20.20.80">
    <property type="entry name" value="Glycosidases"/>
    <property type="match status" value="1"/>
</dbReference>
<dbReference type="GO" id="GO:0030246">
    <property type="term" value="F:carbohydrate binding"/>
    <property type="evidence" value="ECO:0007669"/>
    <property type="project" value="InterPro"/>
</dbReference>
<dbReference type="EMBL" id="PNCK01000016">
    <property type="protein sequence ID" value="TMP45648.1"/>
    <property type="molecule type" value="Genomic_DNA"/>
</dbReference>
<dbReference type="Pfam" id="PF17957">
    <property type="entry name" value="Big_7"/>
    <property type="match status" value="4"/>
</dbReference>
<evidence type="ECO:0000256" key="1">
    <source>
        <dbReference type="ARBA" id="ARBA00009121"/>
    </source>
</evidence>
<evidence type="ECO:0000256" key="7">
    <source>
        <dbReference type="SAM" id="SignalP"/>
    </source>
</evidence>
<dbReference type="EMBL" id="PNCL01000050">
    <property type="protein sequence ID" value="TMP59028.1"/>
    <property type="molecule type" value="Genomic_DNA"/>
</dbReference>
<evidence type="ECO:0000256" key="5">
    <source>
        <dbReference type="ARBA" id="ARBA00023295"/>
    </source>
</evidence>